<dbReference type="Proteomes" id="UP000275267">
    <property type="component" value="Unassembled WGS sequence"/>
</dbReference>
<dbReference type="EMBL" id="PQIB02000009">
    <property type="protein sequence ID" value="RLN01097.1"/>
    <property type="molecule type" value="Genomic_DNA"/>
</dbReference>
<keyword evidence="4" id="KW-1185">Reference proteome</keyword>
<dbReference type="Pfam" id="PF01650">
    <property type="entry name" value="Peptidase_C13"/>
    <property type="match status" value="1"/>
</dbReference>
<dbReference type="OrthoDB" id="1937694at2759"/>
<feature type="signal peptide" evidence="2">
    <location>
        <begin position="1"/>
        <end position="26"/>
    </location>
</feature>
<keyword evidence="2" id="KW-0732">Signal</keyword>
<sequence>MATTTRLRCLLLLLVQLLLLLSAASGARWQDFLRLPSEGDGAAGTRWAILIAGSNGYYNYRHQASSSADSCN</sequence>
<dbReference type="InterPro" id="IPR001096">
    <property type="entry name" value="Peptidase_C13"/>
</dbReference>
<comment type="caution">
    <text evidence="3">The sequence shown here is derived from an EMBL/GenBank/DDBJ whole genome shotgun (WGS) entry which is preliminary data.</text>
</comment>
<evidence type="ECO:0000256" key="1">
    <source>
        <dbReference type="ARBA" id="ARBA00009941"/>
    </source>
</evidence>
<gene>
    <name evidence="3" type="ORF">C2845_PM06G03740</name>
</gene>
<accession>A0A3L6RE59</accession>
<reference evidence="4" key="1">
    <citation type="journal article" date="2019" name="Nat. Commun.">
        <title>The genome of broomcorn millet.</title>
        <authorList>
            <person name="Zou C."/>
            <person name="Miki D."/>
            <person name="Li D."/>
            <person name="Tang Q."/>
            <person name="Xiao L."/>
            <person name="Rajput S."/>
            <person name="Deng P."/>
            <person name="Jia W."/>
            <person name="Huang R."/>
            <person name="Zhang M."/>
            <person name="Sun Y."/>
            <person name="Hu J."/>
            <person name="Fu X."/>
            <person name="Schnable P.S."/>
            <person name="Li F."/>
            <person name="Zhang H."/>
            <person name="Feng B."/>
            <person name="Zhu X."/>
            <person name="Liu R."/>
            <person name="Schnable J.C."/>
            <person name="Zhu J.-K."/>
            <person name="Zhang H."/>
        </authorList>
    </citation>
    <scope>NUCLEOTIDE SEQUENCE [LARGE SCALE GENOMIC DNA]</scope>
</reference>
<name>A0A3L6RE59_PANMI</name>
<dbReference type="GO" id="GO:0008233">
    <property type="term" value="F:peptidase activity"/>
    <property type="evidence" value="ECO:0007669"/>
    <property type="project" value="InterPro"/>
</dbReference>
<evidence type="ECO:0000256" key="2">
    <source>
        <dbReference type="SAM" id="SignalP"/>
    </source>
</evidence>
<dbReference type="STRING" id="4540.A0A3L6RE59"/>
<proteinExistence type="inferred from homology"/>
<dbReference type="GO" id="GO:0006508">
    <property type="term" value="P:proteolysis"/>
    <property type="evidence" value="ECO:0007669"/>
    <property type="project" value="InterPro"/>
</dbReference>
<evidence type="ECO:0000313" key="4">
    <source>
        <dbReference type="Proteomes" id="UP000275267"/>
    </source>
</evidence>
<feature type="chain" id="PRO_5017952176" evidence="2">
    <location>
        <begin position="27"/>
        <end position="72"/>
    </location>
</feature>
<dbReference type="AlphaFoldDB" id="A0A3L6RE59"/>
<dbReference type="Gene3D" id="3.40.50.1460">
    <property type="match status" value="1"/>
</dbReference>
<organism evidence="3 4">
    <name type="scientific">Panicum miliaceum</name>
    <name type="common">Proso millet</name>
    <name type="synonym">Broomcorn millet</name>
    <dbReference type="NCBI Taxonomy" id="4540"/>
    <lineage>
        <taxon>Eukaryota</taxon>
        <taxon>Viridiplantae</taxon>
        <taxon>Streptophyta</taxon>
        <taxon>Embryophyta</taxon>
        <taxon>Tracheophyta</taxon>
        <taxon>Spermatophyta</taxon>
        <taxon>Magnoliopsida</taxon>
        <taxon>Liliopsida</taxon>
        <taxon>Poales</taxon>
        <taxon>Poaceae</taxon>
        <taxon>PACMAD clade</taxon>
        <taxon>Panicoideae</taxon>
        <taxon>Panicodae</taxon>
        <taxon>Paniceae</taxon>
        <taxon>Panicinae</taxon>
        <taxon>Panicum</taxon>
        <taxon>Panicum sect. Panicum</taxon>
    </lineage>
</organism>
<comment type="similarity">
    <text evidence="1">Belongs to the peptidase C13 family.</text>
</comment>
<protein>
    <submittedName>
        <fullName evidence="3">Uncharacterized protein</fullName>
    </submittedName>
</protein>
<evidence type="ECO:0000313" key="3">
    <source>
        <dbReference type="EMBL" id="RLN01097.1"/>
    </source>
</evidence>